<evidence type="ECO:0000313" key="1">
    <source>
        <dbReference type="EMBL" id="KAK7834063.1"/>
    </source>
</evidence>
<dbReference type="Gene3D" id="3.80.10.10">
    <property type="entry name" value="Ribonuclease Inhibitor"/>
    <property type="match status" value="1"/>
</dbReference>
<keyword evidence="2" id="KW-1185">Reference proteome</keyword>
<dbReference type="Proteomes" id="UP000237347">
    <property type="component" value="Unassembled WGS sequence"/>
</dbReference>
<reference evidence="1 2" key="1">
    <citation type="journal article" date="2018" name="Sci. Data">
        <title>The draft genome sequence of cork oak.</title>
        <authorList>
            <person name="Ramos A.M."/>
            <person name="Usie A."/>
            <person name="Barbosa P."/>
            <person name="Barros P.M."/>
            <person name="Capote T."/>
            <person name="Chaves I."/>
            <person name="Simoes F."/>
            <person name="Abreu I."/>
            <person name="Carrasquinho I."/>
            <person name="Faro C."/>
            <person name="Guimaraes J.B."/>
            <person name="Mendonca D."/>
            <person name="Nobrega F."/>
            <person name="Rodrigues L."/>
            <person name="Saibo N.J.M."/>
            <person name="Varela M.C."/>
            <person name="Egas C."/>
            <person name="Matos J."/>
            <person name="Miguel C.M."/>
            <person name="Oliveira M.M."/>
            <person name="Ricardo C.P."/>
            <person name="Goncalves S."/>
        </authorList>
    </citation>
    <scope>NUCLEOTIDE SEQUENCE [LARGE SCALE GENOMIC DNA]</scope>
    <source>
        <strain evidence="2">cv. HL8</strain>
    </source>
</reference>
<dbReference type="EMBL" id="PKMF04000395">
    <property type="protein sequence ID" value="KAK7834063.1"/>
    <property type="molecule type" value="Genomic_DNA"/>
</dbReference>
<gene>
    <name evidence="1" type="ORF">CFP56_025108</name>
</gene>
<name>A0AAW0K4E7_QUESU</name>
<dbReference type="SUPFAM" id="SSF52058">
    <property type="entry name" value="L domain-like"/>
    <property type="match status" value="1"/>
</dbReference>
<proteinExistence type="predicted"/>
<evidence type="ECO:0000313" key="2">
    <source>
        <dbReference type="Proteomes" id="UP000237347"/>
    </source>
</evidence>
<organism evidence="1 2">
    <name type="scientific">Quercus suber</name>
    <name type="common">Cork oak</name>
    <dbReference type="NCBI Taxonomy" id="58331"/>
    <lineage>
        <taxon>Eukaryota</taxon>
        <taxon>Viridiplantae</taxon>
        <taxon>Streptophyta</taxon>
        <taxon>Embryophyta</taxon>
        <taxon>Tracheophyta</taxon>
        <taxon>Spermatophyta</taxon>
        <taxon>Magnoliopsida</taxon>
        <taxon>eudicotyledons</taxon>
        <taxon>Gunneridae</taxon>
        <taxon>Pentapetalae</taxon>
        <taxon>rosids</taxon>
        <taxon>fabids</taxon>
        <taxon>Fagales</taxon>
        <taxon>Fagaceae</taxon>
        <taxon>Quercus</taxon>
    </lineage>
</organism>
<dbReference type="AlphaFoldDB" id="A0AAW0K4E7"/>
<protein>
    <submittedName>
        <fullName evidence="1">Uncharacterized protein</fullName>
    </submittedName>
</protein>
<accession>A0AAW0K4E7</accession>
<dbReference type="InterPro" id="IPR032675">
    <property type="entry name" value="LRR_dom_sf"/>
</dbReference>
<sequence>MLELNIVSELKKLRRLDLSGNSLLISKGSINSTFSKLNDLSLSSCNLHEFPDFLKDQNELALPSRYFKTWTGMVIVPDKDKLQPKYMGDDFYYKD</sequence>
<comment type="caution">
    <text evidence="1">The sequence shown here is derived from an EMBL/GenBank/DDBJ whole genome shotgun (WGS) entry which is preliminary data.</text>
</comment>